<evidence type="ECO:0000313" key="11">
    <source>
        <dbReference type="EMBL" id="KIJ59757.1"/>
    </source>
</evidence>
<dbReference type="EMBL" id="KN839881">
    <property type="protein sequence ID" value="KIJ59757.1"/>
    <property type="molecule type" value="Genomic_DNA"/>
</dbReference>
<keyword evidence="6" id="KW-0408">Iron</keyword>
<feature type="transmembrane region" description="Helical" evidence="9">
    <location>
        <begin position="79"/>
        <end position="97"/>
    </location>
</feature>
<keyword evidence="12" id="KW-1185">Reference proteome</keyword>
<gene>
    <name evidence="11" type="ORF">HYDPIDRAFT_118099</name>
</gene>
<evidence type="ECO:0000259" key="10">
    <source>
        <dbReference type="PROSITE" id="PS51405"/>
    </source>
</evidence>
<protein>
    <submittedName>
        <fullName evidence="11">Unplaced genomic scaffold scaffold_47, whole genome shotgun sequence</fullName>
    </submittedName>
</protein>
<dbReference type="GO" id="GO:0046872">
    <property type="term" value="F:metal ion binding"/>
    <property type="evidence" value="ECO:0007669"/>
    <property type="project" value="UniProtKB-KW"/>
</dbReference>
<keyword evidence="9" id="KW-0812">Transmembrane</keyword>
<dbReference type="OrthoDB" id="407298at2759"/>
<keyword evidence="5" id="KW-0560">Oxidoreductase</keyword>
<dbReference type="Gene3D" id="1.10.489.10">
    <property type="entry name" value="Chloroperoxidase-like"/>
    <property type="match status" value="1"/>
</dbReference>
<keyword evidence="9" id="KW-0472">Membrane</keyword>
<feature type="region of interest" description="Disordered" evidence="8">
    <location>
        <begin position="1"/>
        <end position="24"/>
    </location>
</feature>
<dbReference type="PROSITE" id="PS51405">
    <property type="entry name" value="HEME_HALOPEROXIDASE"/>
    <property type="match status" value="1"/>
</dbReference>
<evidence type="ECO:0000256" key="4">
    <source>
        <dbReference type="ARBA" id="ARBA00022723"/>
    </source>
</evidence>
<dbReference type="InterPro" id="IPR000028">
    <property type="entry name" value="Chloroperoxidase"/>
</dbReference>
<keyword evidence="4" id="KW-0479">Metal-binding</keyword>
<feature type="region of interest" description="Disordered" evidence="8">
    <location>
        <begin position="253"/>
        <end position="273"/>
    </location>
</feature>
<evidence type="ECO:0000256" key="2">
    <source>
        <dbReference type="ARBA" id="ARBA00022559"/>
    </source>
</evidence>
<keyword evidence="9" id="KW-1133">Transmembrane helix</keyword>
<dbReference type="Pfam" id="PF01328">
    <property type="entry name" value="Peroxidase_2"/>
    <property type="match status" value="1"/>
</dbReference>
<evidence type="ECO:0000256" key="3">
    <source>
        <dbReference type="ARBA" id="ARBA00022617"/>
    </source>
</evidence>
<evidence type="ECO:0000256" key="6">
    <source>
        <dbReference type="ARBA" id="ARBA00023004"/>
    </source>
</evidence>
<keyword evidence="2" id="KW-0575">Peroxidase</keyword>
<comment type="similarity">
    <text evidence="7">Belongs to the chloroperoxidase family.</text>
</comment>
<dbReference type="GO" id="GO:0004601">
    <property type="term" value="F:peroxidase activity"/>
    <property type="evidence" value="ECO:0007669"/>
    <property type="project" value="UniProtKB-KW"/>
</dbReference>
<organism evidence="11 12">
    <name type="scientific">Hydnomerulius pinastri MD-312</name>
    <dbReference type="NCBI Taxonomy" id="994086"/>
    <lineage>
        <taxon>Eukaryota</taxon>
        <taxon>Fungi</taxon>
        <taxon>Dikarya</taxon>
        <taxon>Basidiomycota</taxon>
        <taxon>Agaricomycotina</taxon>
        <taxon>Agaricomycetes</taxon>
        <taxon>Agaricomycetidae</taxon>
        <taxon>Boletales</taxon>
        <taxon>Boletales incertae sedis</taxon>
        <taxon>Leucogyrophana</taxon>
    </lineage>
</organism>
<dbReference type="Proteomes" id="UP000053820">
    <property type="component" value="Unassembled WGS sequence"/>
</dbReference>
<dbReference type="AlphaFoldDB" id="A0A0C9W9V0"/>
<evidence type="ECO:0000256" key="9">
    <source>
        <dbReference type="SAM" id="Phobius"/>
    </source>
</evidence>
<sequence length="273" mass="30007">MSEPMSPVLASPVSPHDHHSHASGTCPVTGNTHAYCPPQPGDLRSPCPALNTLANHGYLERNGKKVGVFDIVRALKEGYNLSTVLAYILAFGGLFILSQYRDMSLADLARHNLIEHDASLFHLDAHNDDEYAPTAVDESLVKTLCNEGGRYVPGRMTLEDVANIRVKREKEARPLDGVHSEIARGEMAIAIGVLGGKDVATKGLDLDVLRLWAAHERLPDDWKPDHVQGLWHTYKMATVVRSRMKEMKAGKMHNILDDEGSTETSSVETAKTK</sequence>
<keyword evidence="3" id="KW-0349">Heme</keyword>
<accession>A0A0C9W9V0</accession>
<dbReference type="PANTHER" id="PTHR33577:SF18">
    <property type="entry name" value="HEME HALOPEROXIDASE FAMILY PROFILE DOMAIN-CONTAINING PROTEIN"/>
    <property type="match status" value="1"/>
</dbReference>
<evidence type="ECO:0000256" key="5">
    <source>
        <dbReference type="ARBA" id="ARBA00023002"/>
    </source>
</evidence>
<feature type="domain" description="Heme haloperoxidase family profile" evidence="10">
    <location>
        <begin position="31"/>
        <end position="241"/>
    </location>
</feature>
<reference evidence="11 12" key="1">
    <citation type="submission" date="2014-04" db="EMBL/GenBank/DDBJ databases">
        <title>Evolutionary Origins and Diversification of the Mycorrhizal Mutualists.</title>
        <authorList>
            <consortium name="DOE Joint Genome Institute"/>
            <consortium name="Mycorrhizal Genomics Consortium"/>
            <person name="Kohler A."/>
            <person name="Kuo A."/>
            <person name="Nagy L.G."/>
            <person name="Floudas D."/>
            <person name="Copeland A."/>
            <person name="Barry K.W."/>
            <person name="Cichocki N."/>
            <person name="Veneault-Fourrey C."/>
            <person name="LaButti K."/>
            <person name="Lindquist E.A."/>
            <person name="Lipzen A."/>
            <person name="Lundell T."/>
            <person name="Morin E."/>
            <person name="Murat C."/>
            <person name="Riley R."/>
            <person name="Ohm R."/>
            <person name="Sun H."/>
            <person name="Tunlid A."/>
            <person name="Henrissat B."/>
            <person name="Grigoriev I.V."/>
            <person name="Hibbett D.S."/>
            <person name="Martin F."/>
        </authorList>
    </citation>
    <scope>NUCLEOTIDE SEQUENCE [LARGE SCALE GENOMIC DNA]</scope>
    <source>
        <strain evidence="11 12">MD-312</strain>
    </source>
</reference>
<evidence type="ECO:0000256" key="7">
    <source>
        <dbReference type="ARBA" id="ARBA00025795"/>
    </source>
</evidence>
<feature type="compositionally biased region" description="Polar residues" evidence="8">
    <location>
        <begin position="262"/>
        <end position="273"/>
    </location>
</feature>
<dbReference type="InterPro" id="IPR036851">
    <property type="entry name" value="Chloroperoxidase-like_sf"/>
</dbReference>
<evidence type="ECO:0000256" key="1">
    <source>
        <dbReference type="ARBA" id="ARBA00001970"/>
    </source>
</evidence>
<name>A0A0C9W9V0_9AGAM</name>
<comment type="cofactor">
    <cofactor evidence="1">
        <name>heme b</name>
        <dbReference type="ChEBI" id="CHEBI:60344"/>
    </cofactor>
</comment>
<dbReference type="SUPFAM" id="SSF47571">
    <property type="entry name" value="Cloroperoxidase"/>
    <property type="match status" value="1"/>
</dbReference>
<dbReference type="PANTHER" id="PTHR33577">
    <property type="entry name" value="STERIGMATOCYSTIN BIOSYNTHESIS PEROXIDASE STCC-RELATED"/>
    <property type="match status" value="1"/>
</dbReference>
<evidence type="ECO:0000256" key="8">
    <source>
        <dbReference type="SAM" id="MobiDB-lite"/>
    </source>
</evidence>
<dbReference type="HOGENOM" id="CLU_050230_5_1_1"/>
<proteinExistence type="inferred from homology"/>
<evidence type="ECO:0000313" key="12">
    <source>
        <dbReference type="Proteomes" id="UP000053820"/>
    </source>
</evidence>